<protein>
    <submittedName>
        <fullName evidence="1">Uncharacterized protein</fullName>
    </submittedName>
</protein>
<organism evidence="1">
    <name type="scientific">Siphoviridae sp. ct2vX3</name>
    <dbReference type="NCBI Taxonomy" id="2825318"/>
    <lineage>
        <taxon>Viruses</taxon>
        <taxon>Duplodnaviria</taxon>
        <taxon>Heunggongvirae</taxon>
        <taxon>Uroviricota</taxon>
        <taxon>Caudoviricetes</taxon>
    </lineage>
</organism>
<proteinExistence type="predicted"/>
<name>A0A8S5PXE4_9CAUD</name>
<sequence length="29" mass="3381">MEILNSIVKPFLKHVVAFFIKALIEMVHI</sequence>
<dbReference type="EMBL" id="BK015535">
    <property type="protein sequence ID" value="DAE11710.1"/>
    <property type="molecule type" value="Genomic_DNA"/>
</dbReference>
<reference evidence="1" key="1">
    <citation type="journal article" date="2021" name="Proc. Natl. Acad. Sci. U.S.A.">
        <title>A Catalog of Tens of Thousands of Viruses from Human Metagenomes Reveals Hidden Associations with Chronic Diseases.</title>
        <authorList>
            <person name="Tisza M.J."/>
            <person name="Buck C.B."/>
        </authorList>
    </citation>
    <scope>NUCLEOTIDE SEQUENCE</scope>
    <source>
        <strain evidence="1">Ct2vX3</strain>
    </source>
</reference>
<evidence type="ECO:0000313" key="1">
    <source>
        <dbReference type="EMBL" id="DAE11710.1"/>
    </source>
</evidence>
<accession>A0A8S5PXE4</accession>